<comment type="caution">
    <text evidence="3">The sequence shown here is derived from an EMBL/GenBank/DDBJ whole genome shotgun (WGS) entry which is preliminary data.</text>
</comment>
<feature type="domain" description="Response regulatory" evidence="2">
    <location>
        <begin position="4"/>
        <end position="124"/>
    </location>
</feature>
<evidence type="ECO:0000313" key="3">
    <source>
        <dbReference type="EMBL" id="MCP1169413.1"/>
    </source>
</evidence>
<sequence length="226" mass="23922">MSGRILIVDHAGAERVLDEGALGAVGFDCRHCDGFEAALARLPDPALDLIFLSIGAEAPAGIGPVLTFLARLRTGAEGARLPVIISLQLPGTEQRLALLEAGADEVMVPPVPTVLLQARLRNLLRARDTETELARREATHQALGFSEAAAGFAPRQRIAVISPHDGTGAIARCGLPGPLRHVDPKAFFAAADHEEDLFVIDGAAPGRAALPARELYRIVAELRSRS</sequence>
<dbReference type="EMBL" id="JAMYXC010000200">
    <property type="protein sequence ID" value="MCP1169413.1"/>
    <property type="molecule type" value="Genomic_DNA"/>
</dbReference>
<dbReference type="Gene3D" id="3.40.50.2300">
    <property type="match status" value="1"/>
</dbReference>
<organism evidence="3 4">
    <name type="scientific">Limimaricola litoreus</name>
    <dbReference type="NCBI Taxonomy" id="2955316"/>
    <lineage>
        <taxon>Bacteria</taxon>
        <taxon>Pseudomonadati</taxon>
        <taxon>Pseudomonadota</taxon>
        <taxon>Alphaproteobacteria</taxon>
        <taxon>Rhodobacterales</taxon>
        <taxon>Paracoccaceae</taxon>
        <taxon>Limimaricola</taxon>
    </lineage>
</organism>
<evidence type="ECO:0000259" key="2">
    <source>
        <dbReference type="PROSITE" id="PS50110"/>
    </source>
</evidence>
<dbReference type="RefSeq" id="WP_370363024.1">
    <property type="nucleotide sequence ID" value="NZ_JAMYXC010000200.1"/>
</dbReference>
<protein>
    <recommendedName>
        <fullName evidence="2">Response regulatory domain-containing protein</fullName>
    </recommendedName>
</protein>
<dbReference type="PROSITE" id="PS50110">
    <property type="entry name" value="RESPONSE_REGULATORY"/>
    <property type="match status" value="1"/>
</dbReference>
<dbReference type="Proteomes" id="UP001139477">
    <property type="component" value="Unassembled WGS sequence"/>
</dbReference>
<accession>A0A9X2FYD9</accession>
<dbReference type="SUPFAM" id="SSF52172">
    <property type="entry name" value="CheY-like"/>
    <property type="match status" value="1"/>
</dbReference>
<evidence type="ECO:0000313" key="4">
    <source>
        <dbReference type="Proteomes" id="UP001139477"/>
    </source>
</evidence>
<proteinExistence type="predicted"/>
<dbReference type="InterPro" id="IPR011006">
    <property type="entry name" value="CheY-like_superfamily"/>
</dbReference>
<dbReference type="InterPro" id="IPR001789">
    <property type="entry name" value="Sig_transdc_resp-reg_receiver"/>
</dbReference>
<name>A0A9X2FYD9_9RHOB</name>
<dbReference type="AlphaFoldDB" id="A0A9X2FYD9"/>
<keyword evidence="4" id="KW-1185">Reference proteome</keyword>
<comment type="caution">
    <text evidence="1">Lacks conserved residue(s) required for the propagation of feature annotation.</text>
</comment>
<gene>
    <name evidence="3" type="ORF">NHG85_12925</name>
</gene>
<feature type="non-terminal residue" evidence="3">
    <location>
        <position position="226"/>
    </location>
</feature>
<evidence type="ECO:0000256" key="1">
    <source>
        <dbReference type="PROSITE-ProRule" id="PRU00169"/>
    </source>
</evidence>
<reference evidence="3" key="1">
    <citation type="submission" date="2022-06" db="EMBL/GenBank/DDBJ databases">
        <title>Limimaricola sediminis sp. nov., isolated from an intertidal sediment.</title>
        <authorList>
            <person name="Shao X."/>
        </authorList>
    </citation>
    <scope>NUCLEOTIDE SEQUENCE</scope>
    <source>
        <strain evidence="3">ASW11-118</strain>
    </source>
</reference>
<dbReference type="GO" id="GO:0000160">
    <property type="term" value="P:phosphorelay signal transduction system"/>
    <property type="evidence" value="ECO:0007669"/>
    <property type="project" value="InterPro"/>
</dbReference>